<dbReference type="PANTHER" id="PTHR33361">
    <property type="entry name" value="GLR0591 PROTEIN"/>
    <property type="match status" value="1"/>
</dbReference>
<dbReference type="Proteomes" id="UP001141259">
    <property type="component" value="Unassembled WGS sequence"/>
</dbReference>
<protein>
    <submittedName>
        <fullName evidence="1">DUF885 domain-containing protein</fullName>
    </submittedName>
</protein>
<sequence>MNVNALSDRYVAEFAALDPLTGSYLGVPGHDEHMTDFSPEGYAARGELRARTLREIATAPAADAAEELAREVFTERVGTELALHEAGLDEACVNTINSPIQEIRLTFDLMSSETAEDWEKIAKRMAKVPDALTGLGASLTRALGRGTSTSARQLVAVAAQCETWSGRSGTESFFTTFVGGAAGVVGPALLAELEVNAKAATAAFAEFADHLHGIAPRAPERDGVGPDIYALWSRQFLGARIDLIAAYEWAWDDFARVEREMREVAGRIKPGASVAEVAALLDADPRHHVEGRAQYGAWMQKLSDEALQDLRGVHFDIPDELMRFEVREAPPGGTIGQYYAAPTDDFSRPGSTWWIAPADRTVFPTWRHVSRLYHEGVPGHHLQLGTAVYQAKRLNKYQRLLAFAYGHGEGWALYAERLMRDLGYISSDGDVLGTLSEELYRSARVILDIGLHLGLAIPKGTGFHEGERWTPALAVEFFLSRTTVREEESRGQVDRYLGWPAQATSYKLGERLWLEAIGDARARHGSAFDLKRFHMRALEMGSMGLDTLGVRLAAL</sequence>
<comment type="caution">
    <text evidence="1">The sequence shown here is derived from an EMBL/GenBank/DDBJ whole genome shotgun (WGS) entry which is preliminary data.</text>
</comment>
<evidence type="ECO:0000313" key="2">
    <source>
        <dbReference type="Proteomes" id="UP001141259"/>
    </source>
</evidence>
<dbReference type="Pfam" id="PF05960">
    <property type="entry name" value="DUF885"/>
    <property type="match status" value="1"/>
</dbReference>
<gene>
    <name evidence="1" type="ORF">NZH93_07810</name>
</gene>
<dbReference type="InterPro" id="IPR010281">
    <property type="entry name" value="DUF885"/>
</dbReference>
<keyword evidence="2" id="KW-1185">Reference proteome</keyword>
<name>A0A9X2VHM4_9PSEU</name>
<organism evidence="1 2">
    <name type="scientific">Umezawaea endophytica</name>
    <dbReference type="NCBI Taxonomy" id="1654476"/>
    <lineage>
        <taxon>Bacteria</taxon>
        <taxon>Bacillati</taxon>
        <taxon>Actinomycetota</taxon>
        <taxon>Actinomycetes</taxon>
        <taxon>Pseudonocardiales</taxon>
        <taxon>Pseudonocardiaceae</taxon>
        <taxon>Umezawaea</taxon>
    </lineage>
</organism>
<dbReference type="EMBL" id="JANYMP010000003">
    <property type="protein sequence ID" value="MCS7476756.1"/>
    <property type="molecule type" value="Genomic_DNA"/>
</dbReference>
<dbReference type="PANTHER" id="PTHR33361:SF2">
    <property type="entry name" value="DUF885 DOMAIN-CONTAINING PROTEIN"/>
    <property type="match status" value="1"/>
</dbReference>
<reference evidence="1" key="1">
    <citation type="submission" date="2022-08" db="EMBL/GenBank/DDBJ databases">
        <authorList>
            <person name="Tistechok S."/>
            <person name="Samborskyy M."/>
            <person name="Roman I."/>
        </authorList>
    </citation>
    <scope>NUCLEOTIDE SEQUENCE</scope>
    <source>
        <strain evidence="1">DSM 103496</strain>
    </source>
</reference>
<dbReference type="RefSeq" id="WP_259622271.1">
    <property type="nucleotide sequence ID" value="NZ_JANYMP010000003.1"/>
</dbReference>
<dbReference type="AlphaFoldDB" id="A0A9X2VHM4"/>
<proteinExistence type="predicted"/>
<evidence type="ECO:0000313" key="1">
    <source>
        <dbReference type="EMBL" id="MCS7476756.1"/>
    </source>
</evidence>
<accession>A0A9X2VHM4</accession>